<sequence>QSLVNQAGLILGELVNLLRGHSWSSGARELGLYPQTVIPRPLESVLPSDIVSPSRRLAQPETRVGPDISLPVPSSEVANSPHDGADGATFSPHISMHVDPASTVHTASVEPLLSSLLSTDQSIPFDDLIRMMEEPLPLTNQGALQEITAAAEPTAAETTSFLFVEATLDQGNPLSALSSIALNEERNEPPTASHSVLDPSMPPEEIGIFVVPLSQPAGSAATGQGDASPIPGPNETNNTEGGLFVPLPQHQTFQWLLGK</sequence>
<feature type="region of interest" description="Disordered" evidence="1">
    <location>
        <begin position="217"/>
        <end position="238"/>
    </location>
</feature>
<evidence type="ECO:0000313" key="2">
    <source>
        <dbReference type="EMBL" id="MQM05727.1"/>
    </source>
</evidence>
<protein>
    <submittedName>
        <fullName evidence="2">Uncharacterized protein</fullName>
    </submittedName>
</protein>
<dbReference type="AlphaFoldDB" id="A0A843WE65"/>
<accession>A0A843WE65</accession>
<evidence type="ECO:0000256" key="1">
    <source>
        <dbReference type="SAM" id="MobiDB-lite"/>
    </source>
</evidence>
<feature type="non-terminal residue" evidence="2">
    <location>
        <position position="1"/>
    </location>
</feature>
<comment type="caution">
    <text evidence="2">The sequence shown here is derived from an EMBL/GenBank/DDBJ whole genome shotgun (WGS) entry which is preliminary data.</text>
</comment>
<keyword evidence="3" id="KW-1185">Reference proteome</keyword>
<reference evidence="2" key="1">
    <citation type="submission" date="2017-07" db="EMBL/GenBank/DDBJ databases">
        <title>Taro Niue Genome Assembly and Annotation.</title>
        <authorList>
            <person name="Atibalentja N."/>
            <person name="Keating K."/>
            <person name="Fields C.J."/>
        </authorList>
    </citation>
    <scope>NUCLEOTIDE SEQUENCE</scope>
    <source>
        <strain evidence="2">Niue_2</strain>
        <tissue evidence="2">Leaf</tissue>
    </source>
</reference>
<gene>
    <name evidence="2" type="ORF">Taro_038542</name>
</gene>
<dbReference type="Proteomes" id="UP000652761">
    <property type="component" value="Unassembled WGS sequence"/>
</dbReference>
<organism evidence="2 3">
    <name type="scientific">Colocasia esculenta</name>
    <name type="common">Wild taro</name>
    <name type="synonym">Arum esculentum</name>
    <dbReference type="NCBI Taxonomy" id="4460"/>
    <lineage>
        <taxon>Eukaryota</taxon>
        <taxon>Viridiplantae</taxon>
        <taxon>Streptophyta</taxon>
        <taxon>Embryophyta</taxon>
        <taxon>Tracheophyta</taxon>
        <taxon>Spermatophyta</taxon>
        <taxon>Magnoliopsida</taxon>
        <taxon>Liliopsida</taxon>
        <taxon>Araceae</taxon>
        <taxon>Aroideae</taxon>
        <taxon>Colocasieae</taxon>
        <taxon>Colocasia</taxon>
    </lineage>
</organism>
<feature type="region of interest" description="Disordered" evidence="1">
    <location>
        <begin position="54"/>
        <end position="78"/>
    </location>
</feature>
<dbReference type="EMBL" id="NMUH01003467">
    <property type="protein sequence ID" value="MQM05727.1"/>
    <property type="molecule type" value="Genomic_DNA"/>
</dbReference>
<proteinExistence type="predicted"/>
<evidence type="ECO:0000313" key="3">
    <source>
        <dbReference type="Proteomes" id="UP000652761"/>
    </source>
</evidence>
<name>A0A843WE65_COLES</name>